<dbReference type="Proteomes" id="UP001162992">
    <property type="component" value="Chromosome 22"/>
</dbReference>
<name>A0ACC2AD35_DIPCM</name>
<proteinExistence type="predicted"/>
<evidence type="ECO:0000313" key="2">
    <source>
        <dbReference type="Proteomes" id="UP001162992"/>
    </source>
</evidence>
<organism evidence="1 2">
    <name type="scientific">Diphasiastrum complanatum</name>
    <name type="common">Issler's clubmoss</name>
    <name type="synonym">Lycopodium complanatum</name>
    <dbReference type="NCBI Taxonomy" id="34168"/>
    <lineage>
        <taxon>Eukaryota</taxon>
        <taxon>Viridiplantae</taxon>
        <taxon>Streptophyta</taxon>
        <taxon>Embryophyta</taxon>
        <taxon>Tracheophyta</taxon>
        <taxon>Lycopodiopsida</taxon>
        <taxon>Lycopodiales</taxon>
        <taxon>Lycopodiaceae</taxon>
        <taxon>Lycopodioideae</taxon>
        <taxon>Diphasiastrum</taxon>
    </lineage>
</organism>
<keyword evidence="2" id="KW-1185">Reference proteome</keyword>
<accession>A0ACC2AD35</accession>
<gene>
    <name evidence="1" type="ORF">O6H91_22G013400</name>
</gene>
<evidence type="ECO:0000313" key="1">
    <source>
        <dbReference type="EMBL" id="KAJ7515442.1"/>
    </source>
</evidence>
<dbReference type="EMBL" id="CM055113">
    <property type="protein sequence ID" value="KAJ7515442.1"/>
    <property type="molecule type" value="Genomic_DNA"/>
</dbReference>
<comment type="caution">
    <text evidence="1">The sequence shown here is derived from an EMBL/GenBank/DDBJ whole genome shotgun (WGS) entry which is preliminary data.</text>
</comment>
<protein>
    <submittedName>
        <fullName evidence="1">Uncharacterized protein</fullName>
    </submittedName>
</protein>
<reference evidence="2" key="1">
    <citation type="journal article" date="2024" name="Proc. Natl. Acad. Sci. U.S.A.">
        <title>Extraordinary preservation of gene collinearity over three hundred million years revealed in homosporous lycophytes.</title>
        <authorList>
            <person name="Li C."/>
            <person name="Wickell D."/>
            <person name="Kuo L.Y."/>
            <person name="Chen X."/>
            <person name="Nie B."/>
            <person name="Liao X."/>
            <person name="Peng D."/>
            <person name="Ji J."/>
            <person name="Jenkins J."/>
            <person name="Williams M."/>
            <person name="Shu S."/>
            <person name="Plott C."/>
            <person name="Barry K."/>
            <person name="Rajasekar S."/>
            <person name="Grimwood J."/>
            <person name="Han X."/>
            <person name="Sun S."/>
            <person name="Hou Z."/>
            <person name="He W."/>
            <person name="Dai G."/>
            <person name="Sun C."/>
            <person name="Schmutz J."/>
            <person name="Leebens-Mack J.H."/>
            <person name="Li F.W."/>
            <person name="Wang L."/>
        </authorList>
    </citation>
    <scope>NUCLEOTIDE SEQUENCE [LARGE SCALE GENOMIC DNA]</scope>
    <source>
        <strain evidence="2">cv. PW_Plant_1</strain>
    </source>
</reference>
<sequence>MSSSSKKAKGEEDGVQGAAAAKEHEIDAIFAQRRKNKQQPEGSENGQETLGDNNNRPIGNLKHVAASSNKDAAQAKAAAVKKKISKKPRKDKQESRARSAEGKEPSLKSQKTTQEGYRVYTEEELAWNKRDAGGTVLCPFDCSCCF</sequence>